<dbReference type="InterPro" id="IPR052730">
    <property type="entry name" value="Sugar_ABC_transporter"/>
</dbReference>
<feature type="domain" description="ABC transmembrane type-1" evidence="6">
    <location>
        <begin position="68"/>
        <end position="279"/>
    </location>
</feature>
<evidence type="ECO:0000313" key="7">
    <source>
        <dbReference type="EMBL" id="TQQ84865.1"/>
    </source>
</evidence>
<dbReference type="PANTHER" id="PTHR43759:SF1">
    <property type="entry name" value="GLUCOSE IMPORT SYSTEM PERMEASE PROTEIN GLCT"/>
    <property type="match status" value="1"/>
</dbReference>
<accession>A0A544QVZ4</accession>
<evidence type="ECO:0000313" key="8">
    <source>
        <dbReference type="Proteomes" id="UP000317863"/>
    </source>
</evidence>
<evidence type="ECO:0000256" key="5">
    <source>
        <dbReference type="RuleBase" id="RU363032"/>
    </source>
</evidence>
<dbReference type="Pfam" id="PF00528">
    <property type="entry name" value="BPD_transp_1"/>
    <property type="match status" value="1"/>
</dbReference>
<comment type="similarity">
    <text evidence="5">Belongs to the binding-protein-dependent transport system permease family.</text>
</comment>
<keyword evidence="4 5" id="KW-0472">Membrane</keyword>
<reference evidence="7 8" key="1">
    <citation type="submission" date="2019-02" db="EMBL/GenBank/DDBJ databases">
        <title>Peptostreptococcaceae bacterium ZHW00191 nov., a new bacterium isolated from the human gut.</title>
        <authorList>
            <person name="Zhou H.-W."/>
            <person name="Chen X.-J."/>
        </authorList>
    </citation>
    <scope>NUCLEOTIDE SEQUENCE [LARGE SCALE GENOMIC DNA]</scope>
    <source>
        <strain evidence="7 8">ZHW00191</strain>
    </source>
</reference>
<evidence type="ECO:0000259" key="6">
    <source>
        <dbReference type="PROSITE" id="PS50928"/>
    </source>
</evidence>
<comment type="caution">
    <text evidence="7">The sequence shown here is derived from an EMBL/GenBank/DDBJ whole genome shotgun (WGS) entry which is preliminary data.</text>
</comment>
<feature type="transmembrane region" description="Helical" evidence="5">
    <location>
        <begin position="260"/>
        <end position="279"/>
    </location>
</feature>
<dbReference type="Gene3D" id="1.10.3720.10">
    <property type="entry name" value="MetI-like"/>
    <property type="match status" value="1"/>
</dbReference>
<feature type="transmembrane region" description="Helical" evidence="5">
    <location>
        <begin position="12"/>
        <end position="31"/>
    </location>
</feature>
<keyword evidence="2 5" id="KW-0812">Transmembrane</keyword>
<comment type="subcellular location">
    <subcellularLocation>
        <location evidence="5">Cell membrane</location>
        <topology evidence="5">Multi-pass membrane protein</topology>
    </subcellularLocation>
    <subcellularLocation>
        <location evidence="1">Membrane</location>
        <topology evidence="1">Multi-pass membrane protein</topology>
    </subcellularLocation>
</comment>
<gene>
    <name evidence="7" type="ORF">EXD82_04380</name>
</gene>
<name>A0A544QVZ4_9FIRM</name>
<dbReference type="InterPro" id="IPR000515">
    <property type="entry name" value="MetI-like"/>
</dbReference>
<keyword evidence="8" id="KW-1185">Reference proteome</keyword>
<evidence type="ECO:0000256" key="4">
    <source>
        <dbReference type="ARBA" id="ARBA00023136"/>
    </source>
</evidence>
<keyword evidence="5" id="KW-0813">Transport</keyword>
<dbReference type="GO" id="GO:0055085">
    <property type="term" value="P:transmembrane transport"/>
    <property type="evidence" value="ECO:0007669"/>
    <property type="project" value="InterPro"/>
</dbReference>
<organism evidence="7 8">
    <name type="scientific">Peptacetobacter hominis</name>
    <dbReference type="NCBI Taxonomy" id="2743610"/>
    <lineage>
        <taxon>Bacteria</taxon>
        <taxon>Bacillati</taxon>
        <taxon>Bacillota</taxon>
        <taxon>Clostridia</taxon>
        <taxon>Peptostreptococcales</taxon>
        <taxon>Peptostreptococcaceae</taxon>
        <taxon>Peptacetobacter</taxon>
    </lineage>
</organism>
<evidence type="ECO:0000256" key="2">
    <source>
        <dbReference type="ARBA" id="ARBA00022692"/>
    </source>
</evidence>
<proteinExistence type="inferred from homology"/>
<sequence>MRFLMQNKKLMPYIMVAPVFIFVATIMFFGITNCVLQSLGYFPRIGMTDITFEHYTDIISDTSFISSFWLSLKTSFVSAMLSVLIGIIVAYIMTFSKYTRIRKSIVGIPVAVPHIIAVVLMIFVFSKTGIISRLMYSVGVIEDSADFYNILFGENGLGIIIVYMWKGVPYVMMTVYGILKSVSEKYENAAMNLGANRLQVFRYIVMPQAMPFVVSSFIILFSFSFGAYEVPMLIGPSTPQALPVYAYVNYISADFSKRSVAMAANMIISIIGFVMLYIYSRVFEKIDRGDI</sequence>
<dbReference type="PROSITE" id="PS50928">
    <property type="entry name" value="ABC_TM1"/>
    <property type="match status" value="1"/>
</dbReference>
<dbReference type="EMBL" id="SGJB01000006">
    <property type="protein sequence ID" value="TQQ84865.1"/>
    <property type="molecule type" value="Genomic_DNA"/>
</dbReference>
<protein>
    <submittedName>
        <fullName evidence="7">ABC transporter permease subunit</fullName>
    </submittedName>
</protein>
<evidence type="ECO:0000256" key="1">
    <source>
        <dbReference type="ARBA" id="ARBA00004141"/>
    </source>
</evidence>
<evidence type="ECO:0000256" key="3">
    <source>
        <dbReference type="ARBA" id="ARBA00022989"/>
    </source>
</evidence>
<dbReference type="SUPFAM" id="SSF161098">
    <property type="entry name" value="MetI-like"/>
    <property type="match status" value="1"/>
</dbReference>
<dbReference type="Proteomes" id="UP000317863">
    <property type="component" value="Unassembled WGS sequence"/>
</dbReference>
<dbReference type="AlphaFoldDB" id="A0A544QVZ4"/>
<feature type="transmembrane region" description="Helical" evidence="5">
    <location>
        <begin position="157"/>
        <end position="179"/>
    </location>
</feature>
<dbReference type="CDD" id="cd06261">
    <property type="entry name" value="TM_PBP2"/>
    <property type="match status" value="1"/>
</dbReference>
<dbReference type="InterPro" id="IPR035906">
    <property type="entry name" value="MetI-like_sf"/>
</dbReference>
<feature type="transmembrane region" description="Helical" evidence="5">
    <location>
        <begin position="76"/>
        <end position="93"/>
    </location>
</feature>
<keyword evidence="3 5" id="KW-1133">Transmembrane helix</keyword>
<dbReference type="PANTHER" id="PTHR43759">
    <property type="entry name" value="TREHALOSE TRANSPORT SYSTEM PERMEASE PROTEIN SUGA"/>
    <property type="match status" value="1"/>
</dbReference>
<feature type="transmembrane region" description="Helical" evidence="5">
    <location>
        <begin position="105"/>
        <end position="125"/>
    </location>
</feature>
<feature type="transmembrane region" description="Helical" evidence="5">
    <location>
        <begin position="200"/>
        <end position="223"/>
    </location>
</feature>
<dbReference type="GO" id="GO:0005886">
    <property type="term" value="C:plasma membrane"/>
    <property type="evidence" value="ECO:0007669"/>
    <property type="project" value="UniProtKB-SubCell"/>
</dbReference>
<dbReference type="OrthoDB" id="9785836at2"/>